<sequence length="66" mass="7287">MILSALMMLLHPLVVTPLFQDQWEVLKQPGDLLDHPKVIPLPSSSLPLQELPLLLAASSSKLSYIV</sequence>
<reference evidence="2" key="1">
    <citation type="journal article" date="2023" name="Mol. Ecol. Resour.">
        <title>Chromosome-level genome assembly of a triploid poplar Populus alba 'Berolinensis'.</title>
        <authorList>
            <person name="Chen S."/>
            <person name="Yu Y."/>
            <person name="Wang X."/>
            <person name="Wang S."/>
            <person name="Zhang T."/>
            <person name="Zhou Y."/>
            <person name="He R."/>
            <person name="Meng N."/>
            <person name="Wang Y."/>
            <person name="Liu W."/>
            <person name="Liu Z."/>
            <person name="Liu J."/>
            <person name="Guo Q."/>
            <person name="Huang H."/>
            <person name="Sederoff R.R."/>
            <person name="Wang G."/>
            <person name="Qu G."/>
            <person name="Chen S."/>
        </authorList>
    </citation>
    <scope>NUCLEOTIDE SEQUENCE</scope>
    <source>
        <strain evidence="2">SC-2020</strain>
    </source>
</reference>
<organism evidence="2 3">
    <name type="scientific">Populus alba x Populus x berolinensis</name>
    <dbReference type="NCBI Taxonomy" id="444605"/>
    <lineage>
        <taxon>Eukaryota</taxon>
        <taxon>Viridiplantae</taxon>
        <taxon>Streptophyta</taxon>
        <taxon>Embryophyta</taxon>
        <taxon>Tracheophyta</taxon>
        <taxon>Spermatophyta</taxon>
        <taxon>Magnoliopsida</taxon>
        <taxon>eudicotyledons</taxon>
        <taxon>Gunneridae</taxon>
        <taxon>Pentapetalae</taxon>
        <taxon>rosids</taxon>
        <taxon>fabids</taxon>
        <taxon>Malpighiales</taxon>
        <taxon>Salicaceae</taxon>
        <taxon>Saliceae</taxon>
        <taxon>Populus</taxon>
    </lineage>
</organism>
<feature type="chain" id="PRO_5042223339" evidence="1">
    <location>
        <begin position="18"/>
        <end position="66"/>
    </location>
</feature>
<feature type="signal peptide" evidence="1">
    <location>
        <begin position="1"/>
        <end position="17"/>
    </location>
</feature>
<proteinExistence type="predicted"/>
<keyword evidence="3" id="KW-1185">Reference proteome</keyword>
<evidence type="ECO:0000313" key="2">
    <source>
        <dbReference type="EMBL" id="KAJ6988849.1"/>
    </source>
</evidence>
<gene>
    <name evidence="2" type="ORF">NC653_021682</name>
</gene>
<evidence type="ECO:0000256" key="1">
    <source>
        <dbReference type="SAM" id="SignalP"/>
    </source>
</evidence>
<dbReference type="Proteomes" id="UP001164929">
    <property type="component" value="Chromosome 8"/>
</dbReference>
<comment type="caution">
    <text evidence="2">The sequence shown here is derived from an EMBL/GenBank/DDBJ whole genome shotgun (WGS) entry which is preliminary data.</text>
</comment>
<dbReference type="AlphaFoldDB" id="A0AAD6MNL9"/>
<keyword evidence="1" id="KW-0732">Signal</keyword>
<evidence type="ECO:0000313" key="3">
    <source>
        <dbReference type="Proteomes" id="UP001164929"/>
    </source>
</evidence>
<accession>A0AAD6MNL9</accession>
<name>A0AAD6MNL9_9ROSI</name>
<protein>
    <submittedName>
        <fullName evidence="2">Uncharacterized protein</fullName>
    </submittedName>
</protein>
<dbReference type="EMBL" id="JAQIZT010000008">
    <property type="protein sequence ID" value="KAJ6988849.1"/>
    <property type="molecule type" value="Genomic_DNA"/>
</dbReference>